<accession>A0A8K0J5A8</accession>
<feature type="chain" id="PRO_5035481868" evidence="1">
    <location>
        <begin position="21"/>
        <end position="107"/>
    </location>
</feature>
<organism evidence="2 3">
    <name type="scientific">Claviceps africana</name>
    <dbReference type="NCBI Taxonomy" id="83212"/>
    <lineage>
        <taxon>Eukaryota</taxon>
        <taxon>Fungi</taxon>
        <taxon>Dikarya</taxon>
        <taxon>Ascomycota</taxon>
        <taxon>Pezizomycotina</taxon>
        <taxon>Sordariomycetes</taxon>
        <taxon>Hypocreomycetidae</taxon>
        <taxon>Hypocreales</taxon>
        <taxon>Clavicipitaceae</taxon>
        <taxon>Claviceps</taxon>
    </lineage>
</organism>
<name>A0A8K0J5A8_9HYPO</name>
<feature type="signal peptide" evidence="1">
    <location>
        <begin position="1"/>
        <end position="20"/>
    </location>
</feature>
<proteinExistence type="predicted"/>
<keyword evidence="3" id="KW-1185">Reference proteome</keyword>
<dbReference type="EMBL" id="SRPY01000640">
    <property type="protein sequence ID" value="KAG5919948.1"/>
    <property type="molecule type" value="Genomic_DNA"/>
</dbReference>
<evidence type="ECO:0000256" key="1">
    <source>
        <dbReference type="SAM" id="SignalP"/>
    </source>
</evidence>
<reference evidence="2" key="1">
    <citation type="journal article" date="2020" name="bioRxiv">
        <title>Whole genome comparisons of ergot fungi reveals the divergence and evolution of species within the genus Claviceps are the result of varying mechanisms driving genome evolution and host range expansion.</title>
        <authorList>
            <person name="Wyka S.A."/>
            <person name="Mondo S.J."/>
            <person name="Liu M."/>
            <person name="Dettman J."/>
            <person name="Nalam V."/>
            <person name="Broders K.D."/>
        </authorList>
    </citation>
    <scope>NUCLEOTIDE SEQUENCE</scope>
    <source>
        <strain evidence="2">CCC 489</strain>
    </source>
</reference>
<dbReference type="Proteomes" id="UP000811619">
    <property type="component" value="Unassembled WGS sequence"/>
</dbReference>
<gene>
    <name evidence="2" type="ORF">E4U42_006375</name>
</gene>
<protein>
    <submittedName>
        <fullName evidence="2">Uncharacterized protein</fullName>
    </submittedName>
</protein>
<dbReference type="AlphaFoldDB" id="A0A8K0J5A8"/>
<sequence length="107" mass="11180">MHFSTAALAAVAILAGQTLAACSREIPKRLWESAADEVFHCGDATVVSEDDFFTLHTGATPMAIKIGCGSDSAVFSTTTLYCDANSSDEVDAGAGMCDTSLEYLVHV</sequence>
<keyword evidence="1" id="KW-0732">Signal</keyword>
<evidence type="ECO:0000313" key="2">
    <source>
        <dbReference type="EMBL" id="KAG5919948.1"/>
    </source>
</evidence>
<evidence type="ECO:0000313" key="3">
    <source>
        <dbReference type="Proteomes" id="UP000811619"/>
    </source>
</evidence>
<comment type="caution">
    <text evidence="2">The sequence shown here is derived from an EMBL/GenBank/DDBJ whole genome shotgun (WGS) entry which is preliminary data.</text>
</comment>